<accession>A0A0G0REU5</accession>
<dbReference type="EMBL" id="LBWR01000003">
    <property type="protein sequence ID" value="KKR12147.1"/>
    <property type="molecule type" value="Genomic_DNA"/>
</dbReference>
<organism evidence="3 4">
    <name type="scientific">Candidatus Wolfebacteria bacterium GW2011_GWC2_39_22</name>
    <dbReference type="NCBI Taxonomy" id="1619013"/>
    <lineage>
        <taxon>Bacteria</taxon>
        <taxon>Candidatus Wolfeibacteriota</taxon>
    </lineage>
</organism>
<dbReference type="Proteomes" id="UP000034665">
    <property type="component" value="Unassembled WGS sequence"/>
</dbReference>
<evidence type="ECO:0000313" key="4">
    <source>
        <dbReference type="Proteomes" id="UP000034665"/>
    </source>
</evidence>
<reference evidence="3 4" key="1">
    <citation type="journal article" date="2015" name="Nature">
        <title>rRNA introns, odd ribosomes, and small enigmatic genomes across a large radiation of phyla.</title>
        <authorList>
            <person name="Brown C.T."/>
            <person name="Hug L.A."/>
            <person name="Thomas B.C."/>
            <person name="Sharon I."/>
            <person name="Castelle C.J."/>
            <person name="Singh A."/>
            <person name="Wilkins M.J."/>
            <person name="Williams K.H."/>
            <person name="Banfield J.F."/>
        </authorList>
    </citation>
    <scope>NUCLEOTIDE SEQUENCE [LARGE SCALE GENOMIC DNA]</scope>
</reference>
<gene>
    <name evidence="3" type="ORF">UT41_C0003G0074</name>
</gene>
<keyword evidence="2" id="KW-1133">Transmembrane helix</keyword>
<dbReference type="STRING" id="1619013.UT41_C0003G0074"/>
<keyword evidence="2" id="KW-0472">Membrane</keyword>
<dbReference type="InterPro" id="IPR007060">
    <property type="entry name" value="FtsL/DivIC"/>
</dbReference>
<name>A0A0G0REU5_9BACT</name>
<keyword evidence="2" id="KW-0812">Transmembrane</keyword>
<keyword evidence="1" id="KW-0175">Coiled coil</keyword>
<feature type="coiled-coil region" evidence="1">
    <location>
        <begin position="43"/>
        <end position="70"/>
    </location>
</feature>
<dbReference type="Pfam" id="PF04977">
    <property type="entry name" value="DivIC"/>
    <property type="match status" value="1"/>
</dbReference>
<proteinExistence type="predicted"/>
<protein>
    <recommendedName>
        <fullName evidence="5">Septum formation initiator</fullName>
    </recommendedName>
</protein>
<feature type="transmembrane region" description="Helical" evidence="2">
    <location>
        <begin position="12"/>
        <end position="33"/>
    </location>
</feature>
<evidence type="ECO:0000313" key="3">
    <source>
        <dbReference type="EMBL" id="KKR12147.1"/>
    </source>
</evidence>
<evidence type="ECO:0000256" key="1">
    <source>
        <dbReference type="SAM" id="Coils"/>
    </source>
</evidence>
<dbReference type="AlphaFoldDB" id="A0A0G0REU5"/>
<evidence type="ECO:0008006" key="5">
    <source>
        <dbReference type="Google" id="ProtNLM"/>
    </source>
</evidence>
<evidence type="ECO:0000256" key="2">
    <source>
        <dbReference type="SAM" id="Phobius"/>
    </source>
</evidence>
<sequence length="95" mass="11093">MLRYSIKYMGKYITIALLAIIIIVVSIQAFGLFRKGNDMGNQLQASKEKVEMLSKENEELQEQLDYFSREENLEKELRAKFNYKNPGEKVMIITP</sequence>
<comment type="caution">
    <text evidence="3">The sequence shown here is derived from an EMBL/GenBank/DDBJ whole genome shotgun (WGS) entry which is preliminary data.</text>
</comment>